<comment type="caution">
    <text evidence="2">The sequence shown here is derived from an EMBL/GenBank/DDBJ whole genome shotgun (WGS) entry which is preliminary data.</text>
</comment>
<keyword evidence="1" id="KW-0812">Transmembrane</keyword>
<evidence type="ECO:0000313" key="2">
    <source>
        <dbReference type="EMBL" id="KAD5317862.1"/>
    </source>
</evidence>
<gene>
    <name evidence="2" type="ORF">E3N88_17808</name>
</gene>
<protein>
    <submittedName>
        <fullName evidence="2">Uncharacterized protein</fullName>
    </submittedName>
</protein>
<dbReference type="AlphaFoldDB" id="A0A5N6NSW1"/>
<sequence length="114" mass="12617">MELNQGFVALRVAGNKLLVASSGGMLMMMSSKLLFQAPMAFPSFKASKMEFSWWNNGDTEVLARDWGASPDVSLRHQAYRADAPHPATSFPSRAYRLGQPVGLRRTAWASRQAQ</sequence>
<proteinExistence type="predicted"/>
<name>A0A5N6NSW1_9ASTR</name>
<keyword evidence="3" id="KW-1185">Reference proteome</keyword>
<accession>A0A5N6NSW1</accession>
<evidence type="ECO:0000313" key="3">
    <source>
        <dbReference type="Proteomes" id="UP000326396"/>
    </source>
</evidence>
<keyword evidence="1" id="KW-1133">Transmembrane helix</keyword>
<organism evidence="2 3">
    <name type="scientific">Mikania micrantha</name>
    <name type="common">bitter vine</name>
    <dbReference type="NCBI Taxonomy" id="192012"/>
    <lineage>
        <taxon>Eukaryota</taxon>
        <taxon>Viridiplantae</taxon>
        <taxon>Streptophyta</taxon>
        <taxon>Embryophyta</taxon>
        <taxon>Tracheophyta</taxon>
        <taxon>Spermatophyta</taxon>
        <taxon>Magnoliopsida</taxon>
        <taxon>eudicotyledons</taxon>
        <taxon>Gunneridae</taxon>
        <taxon>Pentapetalae</taxon>
        <taxon>asterids</taxon>
        <taxon>campanulids</taxon>
        <taxon>Asterales</taxon>
        <taxon>Asteraceae</taxon>
        <taxon>Asteroideae</taxon>
        <taxon>Heliantheae alliance</taxon>
        <taxon>Eupatorieae</taxon>
        <taxon>Mikania</taxon>
    </lineage>
</organism>
<reference evidence="2 3" key="1">
    <citation type="submission" date="2019-05" db="EMBL/GenBank/DDBJ databases">
        <title>Mikania micrantha, genome provides insights into the molecular mechanism of rapid growth.</title>
        <authorList>
            <person name="Liu B."/>
        </authorList>
    </citation>
    <scope>NUCLEOTIDE SEQUENCE [LARGE SCALE GENOMIC DNA]</scope>
    <source>
        <strain evidence="2">NLD-2019</strain>
        <tissue evidence="2">Leaf</tissue>
    </source>
</reference>
<dbReference type="EMBL" id="SZYD01000009">
    <property type="protein sequence ID" value="KAD5317862.1"/>
    <property type="molecule type" value="Genomic_DNA"/>
</dbReference>
<evidence type="ECO:0000256" key="1">
    <source>
        <dbReference type="SAM" id="Phobius"/>
    </source>
</evidence>
<feature type="transmembrane region" description="Helical" evidence="1">
    <location>
        <begin position="17"/>
        <end position="35"/>
    </location>
</feature>
<keyword evidence="1" id="KW-0472">Membrane</keyword>
<dbReference type="Proteomes" id="UP000326396">
    <property type="component" value="Linkage Group LG17"/>
</dbReference>